<dbReference type="CDD" id="cd06261">
    <property type="entry name" value="TM_PBP2"/>
    <property type="match status" value="1"/>
</dbReference>
<accession>A0ABP2ATM3</accession>
<evidence type="ECO:0000259" key="8">
    <source>
        <dbReference type="PROSITE" id="PS50928"/>
    </source>
</evidence>
<dbReference type="InterPro" id="IPR035906">
    <property type="entry name" value="MetI-like_sf"/>
</dbReference>
<feature type="transmembrane region" description="Helical" evidence="7">
    <location>
        <begin position="12"/>
        <end position="32"/>
    </location>
</feature>
<dbReference type="InterPro" id="IPR000515">
    <property type="entry name" value="MetI-like"/>
</dbReference>
<comment type="subcellular location">
    <subcellularLocation>
        <location evidence="1 7">Cell membrane</location>
        <topology evidence="1 7">Multi-pass membrane protein</topology>
    </subcellularLocation>
</comment>
<feature type="transmembrane region" description="Helical" evidence="7">
    <location>
        <begin position="123"/>
        <end position="144"/>
    </location>
</feature>
<dbReference type="PANTHER" id="PTHR43386">
    <property type="entry name" value="OLIGOPEPTIDE TRANSPORT SYSTEM PERMEASE PROTEIN APPC"/>
    <property type="match status" value="1"/>
</dbReference>
<evidence type="ECO:0000256" key="3">
    <source>
        <dbReference type="ARBA" id="ARBA00022475"/>
    </source>
</evidence>
<evidence type="ECO:0000256" key="5">
    <source>
        <dbReference type="ARBA" id="ARBA00022989"/>
    </source>
</evidence>
<comment type="similarity">
    <text evidence="7">Belongs to the binding-protein-dependent transport system permease family.</text>
</comment>
<feature type="domain" description="ABC transmembrane type-1" evidence="8">
    <location>
        <begin position="71"/>
        <end position="260"/>
    </location>
</feature>
<keyword evidence="2 7" id="KW-0813">Transport</keyword>
<proteinExistence type="inferred from homology"/>
<gene>
    <name evidence="9" type="primary">gsiD</name>
    <name evidence="9" type="ORF">ERS852473_01209</name>
</gene>
<reference evidence="9 10" key="1">
    <citation type="submission" date="2015-09" db="EMBL/GenBank/DDBJ databases">
        <authorList>
            <consortium name="Pathogen Informatics"/>
            <person name="Wu L."/>
            <person name="Ma J."/>
        </authorList>
    </citation>
    <scope>NUCLEOTIDE SEQUENCE [LARGE SCALE GENOMIC DNA]</scope>
    <source>
        <strain evidence="9 10">2789STDY5834858</strain>
    </source>
</reference>
<feature type="transmembrane region" description="Helical" evidence="7">
    <location>
        <begin position="242"/>
        <end position="260"/>
    </location>
</feature>
<dbReference type="InterPro" id="IPR050366">
    <property type="entry name" value="BP-dependent_transpt_permease"/>
</dbReference>
<dbReference type="Gene3D" id="1.10.3720.10">
    <property type="entry name" value="MetI-like"/>
    <property type="match status" value="1"/>
</dbReference>
<dbReference type="Pfam" id="PF12911">
    <property type="entry name" value="OppC_N"/>
    <property type="match status" value="1"/>
</dbReference>
<dbReference type="SUPFAM" id="SSF161098">
    <property type="entry name" value="MetI-like"/>
    <property type="match status" value="1"/>
</dbReference>
<name>A0ABP2ATM3_SARVE</name>
<keyword evidence="10" id="KW-1185">Reference proteome</keyword>
<keyword evidence="3" id="KW-1003">Cell membrane</keyword>
<keyword evidence="6 7" id="KW-0472">Membrane</keyword>
<evidence type="ECO:0000256" key="6">
    <source>
        <dbReference type="ARBA" id="ARBA00023136"/>
    </source>
</evidence>
<keyword evidence="5 7" id="KW-1133">Transmembrane helix</keyword>
<dbReference type="Pfam" id="PF00528">
    <property type="entry name" value="BPD_transp_1"/>
    <property type="match status" value="1"/>
</dbReference>
<dbReference type="RefSeq" id="WP_055258608.1">
    <property type="nucleotide sequence ID" value="NZ_BCMV01000073.1"/>
</dbReference>
<evidence type="ECO:0000256" key="1">
    <source>
        <dbReference type="ARBA" id="ARBA00004651"/>
    </source>
</evidence>
<keyword evidence="4 7" id="KW-0812">Transmembrane</keyword>
<evidence type="ECO:0000313" key="10">
    <source>
        <dbReference type="Proteomes" id="UP000095488"/>
    </source>
</evidence>
<dbReference type="NCBIfam" id="NF045473">
    <property type="entry name" value="Opp1C"/>
    <property type="match status" value="1"/>
</dbReference>
<dbReference type="InterPro" id="IPR053474">
    <property type="entry name" value="Staphylopine_ABC_permease"/>
</dbReference>
<feature type="transmembrane region" description="Helical" evidence="7">
    <location>
        <begin position="184"/>
        <end position="205"/>
    </location>
</feature>
<evidence type="ECO:0000256" key="2">
    <source>
        <dbReference type="ARBA" id="ARBA00022448"/>
    </source>
</evidence>
<comment type="caution">
    <text evidence="9">The sequence shown here is derived from an EMBL/GenBank/DDBJ whole genome shotgun (WGS) entry which is preliminary data.</text>
</comment>
<sequence>MVKKFLKDKVAIMCVLIITFIIILGIFAKQIAPNDPYIQNIAHRYAGSSIQYPLGTDALGRCILSRLIYGIRTTLFIAFLTMIGTIFVGSLVGIISGFFGGIIDEILMRFCDIMMSFPSQVMILAIVGILGVGINNVVFAYIIVKWTWYARMIRGFVLEHRHKNYMYYSQVIKSKRSYIIFKHIIPNILSEIAVLATLDMGWVILNISTLSFLGLGVQAPTPEWGLMLSDAKNVISTRPEQMIAPAVLIFVVVATFNLLGDCFRDLLDIKGESLDVKS</sequence>
<dbReference type="NCBIfam" id="TIGR02790">
    <property type="entry name" value="nickel_nikC"/>
    <property type="match status" value="1"/>
</dbReference>
<evidence type="ECO:0000256" key="4">
    <source>
        <dbReference type="ARBA" id="ARBA00022692"/>
    </source>
</evidence>
<dbReference type="InterPro" id="IPR014157">
    <property type="entry name" value="Nickel_NikC"/>
</dbReference>
<protein>
    <submittedName>
        <fullName evidence="9">Glutathione transport system permease protein gsiD</fullName>
    </submittedName>
</protein>
<dbReference type="InterPro" id="IPR025966">
    <property type="entry name" value="OppC_N"/>
</dbReference>
<evidence type="ECO:0000256" key="7">
    <source>
        <dbReference type="RuleBase" id="RU363032"/>
    </source>
</evidence>
<dbReference type="PANTHER" id="PTHR43386:SF1">
    <property type="entry name" value="D,D-DIPEPTIDE TRANSPORT SYSTEM PERMEASE PROTEIN DDPC-RELATED"/>
    <property type="match status" value="1"/>
</dbReference>
<evidence type="ECO:0000313" key="9">
    <source>
        <dbReference type="EMBL" id="CUN82932.1"/>
    </source>
</evidence>
<feature type="transmembrane region" description="Helical" evidence="7">
    <location>
        <begin position="76"/>
        <end position="103"/>
    </location>
</feature>
<dbReference type="EMBL" id="CYZR01000003">
    <property type="protein sequence ID" value="CUN82932.1"/>
    <property type="molecule type" value="Genomic_DNA"/>
</dbReference>
<dbReference type="Proteomes" id="UP000095488">
    <property type="component" value="Unassembled WGS sequence"/>
</dbReference>
<organism evidence="9 10">
    <name type="scientific">Sarcina ventriculi</name>
    <name type="common">Clostridium ventriculi</name>
    <dbReference type="NCBI Taxonomy" id="1267"/>
    <lineage>
        <taxon>Bacteria</taxon>
        <taxon>Bacillati</taxon>
        <taxon>Bacillota</taxon>
        <taxon>Clostridia</taxon>
        <taxon>Eubacteriales</taxon>
        <taxon>Clostridiaceae</taxon>
        <taxon>Sarcina</taxon>
    </lineage>
</organism>
<dbReference type="PROSITE" id="PS50928">
    <property type="entry name" value="ABC_TM1"/>
    <property type="match status" value="1"/>
</dbReference>